<keyword evidence="4" id="KW-1185">Reference proteome</keyword>
<dbReference type="InterPro" id="IPR001005">
    <property type="entry name" value="SANT/Myb"/>
</dbReference>
<name>A0A7D9D9Z3_PARCT</name>
<feature type="region of interest" description="Disordered" evidence="2">
    <location>
        <begin position="168"/>
        <end position="201"/>
    </location>
</feature>
<protein>
    <submittedName>
        <fullName evidence="3">Uncharacterized protein</fullName>
    </submittedName>
</protein>
<gene>
    <name evidence="3" type="ORF">PACLA_8A029037</name>
</gene>
<dbReference type="PROSITE" id="PS50090">
    <property type="entry name" value="MYB_LIKE"/>
    <property type="match status" value="1"/>
</dbReference>
<dbReference type="EMBL" id="CACRXK020000296">
    <property type="protein sequence ID" value="CAB3980501.1"/>
    <property type="molecule type" value="Genomic_DNA"/>
</dbReference>
<evidence type="ECO:0000256" key="2">
    <source>
        <dbReference type="SAM" id="MobiDB-lite"/>
    </source>
</evidence>
<dbReference type="PANTHER" id="PTHR47595">
    <property type="entry name" value="HEAT SHOCK 70 KDA PROTEIN 14"/>
    <property type="match status" value="1"/>
</dbReference>
<dbReference type="Gene3D" id="1.10.10.60">
    <property type="entry name" value="Homeodomain-like"/>
    <property type="match status" value="1"/>
</dbReference>
<proteinExistence type="predicted"/>
<dbReference type="PANTHER" id="PTHR47595:SF1">
    <property type="entry name" value="MYB_SANT-LIKE DNA-BINDING DOMAIN-CONTAINING PROTEIN"/>
    <property type="match status" value="1"/>
</dbReference>
<organism evidence="3 4">
    <name type="scientific">Paramuricea clavata</name>
    <name type="common">Red gorgonian</name>
    <name type="synonym">Violescent sea-whip</name>
    <dbReference type="NCBI Taxonomy" id="317549"/>
    <lineage>
        <taxon>Eukaryota</taxon>
        <taxon>Metazoa</taxon>
        <taxon>Cnidaria</taxon>
        <taxon>Anthozoa</taxon>
        <taxon>Octocorallia</taxon>
        <taxon>Malacalcyonacea</taxon>
        <taxon>Plexauridae</taxon>
        <taxon>Paramuricea</taxon>
    </lineage>
</organism>
<evidence type="ECO:0000313" key="4">
    <source>
        <dbReference type="Proteomes" id="UP001152795"/>
    </source>
</evidence>
<feature type="coiled-coil region" evidence="1">
    <location>
        <begin position="210"/>
        <end position="245"/>
    </location>
</feature>
<dbReference type="AlphaFoldDB" id="A0A7D9D9Z3"/>
<sequence length="256" mass="29544">MFHSLGTESVVPAIENNRGKPTQNNQDVRKAPSLGNHTATNPAEICFLSSDNQSQKWTKPEVQQLLILYKAHEEKFHDPKWKKISIWKEIAKEMNQHGYSYSDHKCQVKFKNLKQTYVKTVDHNSKSGNSFKTCSFFDELNEIFACNPSVVPVAECSNRKGYKVVKEAPDKEGTSEENSHSLTDKGIAIKDGELKKGKPAKRRFSVTESLISIQDEMKKENEKRMEKMEEMHKEKMQRFDRLLNLYERDLSNDADE</sequence>
<feature type="region of interest" description="Disordered" evidence="2">
    <location>
        <begin position="1"/>
        <end position="35"/>
    </location>
</feature>
<dbReference type="Pfam" id="PF13837">
    <property type="entry name" value="Myb_DNA-bind_4"/>
    <property type="match status" value="1"/>
</dbReference>
<reference evidence="3" key="1">
    <citation type="submission" date="2020-04" db="EMBL/GenBank/DDBJ databases">
        <authorList>
            <person name="Alioto T."/>
            <person name="Alioto T."/>
            <person name="Gomez Garrido J."/>
        </authorList>
    </citation>
    <scope>NUCLEOTIDE SEQUENCE</scope>
    <source>
        <strain evidence="3">A484AB</strain>
    </source>
</reference>
<keyword evidence="1" id="KW-0175">Coiled coil</keyword>
<dbReference type="OrthoDB" id="5987913at2759"/>
<dbReference type="Proteomes" id="UP001152795">
    <property type="component" value="Unassembled WGS sequence"/>
</dbReference>
<evidence type="ECO:0000256" key="1">
    <source>
        <dbReference type="SAM" id="Coils"/>
    </source>
</evidence>
<evidence type="ECO:0000313" key="3">
    <source>
        <dbReference type="EMBL" id="CAB3980501.1"/>
    </source>
</evidence>
<dbReference type="InterPro" id="IPR044822">
    <property type="entry name" value="Myb_DNA-bind_4"/>
</dbReference>
<accession>A0A7D9D9Z3</accession>
<comment type="caution">
    <text evidence="3">The sequence shown here is derived from an EMBL/GenBank/DDBJ whole genome shotgun (WGS) entry which is preliminary data.</text>
</comment>
<feature type="compositionally biased region" description="Basic and acidic residues" evidence="2">
    <location>
        <begin position="168"/>
        <end position="196"/>
    </location>
</feature>